<dbReference type="AlphaFoldDB" id="A0A6L9JNR8"/>
<reference evidence="1 2" key="1">
    <citation type="submission" date="2019-12" db="EMBL/GenBank/DDBJ databases">
        <title>Engineering Photorhabdus to improve their lethality against agricultural pests.</title>
        <authorList>
            <person name="Machado R.A.R."/>
        </authorList>
    </citation>
    <scope>NUCLEOTIDE SEQUENCE [LARGE SCALE GENOMIC DNA]</scope>
    <source>
        <strain evidence="1 2">EN01</strain>
    </source>
</reference>
<dbReference type="RefSeq" id="WP_041380133.1">
    <property type="nucleotide sequence ID" value="NZ_CAWPHK010000023.1"/>
</dbReference>
<sequence>MSREDLLYQIYYSYCLEKMLGVITDKINWTSSFLLILLGSTIAIIGDYYTVFAGLLITAIATMKIMFSFEVTSERANKQSARYLMLYNTSHLIISDEELLNRLVNIQEDDNRPWASLAYPAMLQASQVLGRPTDIQLTWYEKLMAFLADSVPVR</sequence>
<evidence type="ECO:0000313" key="2">
    <source>
        <dbReference type="Proteomes" id="UP000479300"/>
    </source>
</evidence>
<dbReference type="Proteomes" id="UP000479300">
    <property type="component" value="Unassembled WGS sequence"/>
</dbReference>
<dbReference type="GeneID" id="48849173"/>
<comment type="caution">
    <text evidence="1">The sequence shown here is derived from an EMBL/GenBank/DDBJ whole genome shotgun (WGS) entry which is preliminary data.</text>
</comment>
<dbReference type="EMBL" id="WSFA01000021">
    <property type="protein sequence ID" value="NDL39280.1"/>
    <property type="molecule type" value="Genomic_DNA"/>
</dbReference>
<protein>
    <recommendedName>
        <fullName evidence="3">SMODS and SLOG-associating 2TM effector domain-containing protein</fullName>
    </recommendedName>
</protein>
<evidence type="ECO:0000313" key="1">
    <source>
        <dbReference type="EMBL" id="NDL39280.1"/>
    </source>
</evidence>
<gene>
    <name evidence="1" type="ORF">GPY51_10990</name>
</gene>
<proteinExistence type="predicted"/>
<name>A0A6L9JNR8_PHOLM</name>
<organism evidence="1 2">
    <name type="scientific">Photorhabdus laumondii subsp. laumondii</name>
    <name type="common">Photorhabdus luminescens subsp. laumondii</name>
    <dbReference type="NCBI Taxonomy" id="141679"/>
    <lineage>
        <taxon>Bacteria</taxon>
        <taxon>Pseudomonadati</taxon>
        <taxon>Pseudomonadota</taxon>
        <taxon>Gammaproteobacteria</taxon>
        <taxon>Enterobacterales</taxon>
        <taxon>Morganellaceae</taxon>
        <taxon>Photorhabdus</taxon>
    </lineage>
</organism>
<accession>A0A6L9JNR8</accession>
<evidence type="ECO:0008006" key="3">
    <source>
        <dbReference type="Google" id="ProtNLM"/>
    </source>
</evidence>